<dbReference type="SMART" id="SM00387">
    <property type="entry name" value="HATPase_c"/>
    <property type="match status" value="1"/>
</dbReference>
<dbReference type="EMBL" id="JAADJT010000001">
    <property type="protein sequence ID" value="NGZ83162.1"/>
    <property type="molecule type" value="Genomic_DNA"/>
</dbReference>
<reference evidence="10 11" key="1">
    <citation type="submission" date="2020-01" db="EMBL/GenBank/DDBJ databases">
        <authorList>
            <person name="Lee S.D."/>
        </authorList>
    </citation>
    <scope>NUCLEOTIDE SEQUENCE [LARGE SCALE GENOMIC DNA]</scope>
    <source>
        <strain evidence="10 11">SAP-35</strain>
    </source>
</reference>
<feature type="domain" description="Histidine kinase" evidence="8">
    <location>
        <begin position="279"/>
        <end position="509"/>
    </location>
</feature>
<dbReference type="InterPro" id="IPR036097">
    <property type="entry name" value="HisK_dim/P_sf"/>
</dbReference>
<comment type="caution">
    <text evidence="10">The sequence shown here is derived from an EMBL/GenBank/DDBJ whole genome shotgun (WGS) entry which is preliminary data.</text>
</comment>
<dbReference type="InterPro" id="IPR003660">
    <property type="entry name" value="HAMP_dom"/>
</dbReference>
<dbReference type="Pfam" id="PF02518">
    <property type="entry name" value="HATPase_c"/>
    <property type="match status" value="1"/>
</dbReference>
<dbReference type="SUPFAM" id="SSF47384">
    <property type="entry name" value="Homodimeric domain of signal transducing histidine kinase"/>
    <property type="match status" value="1"/>
</dbReference>
<name>A0ABX0FF45_9BURK</name>
<evidence type="ECO:0000256" key="4">
    <source>
        <dbReference type="ARBA" id="ARBA00022553"/>
    </source>
</evidence>
<evidence type="ECO:0000256" key="7">
    <source>
        <dbReference type="SAM" id="Phobius"/>
    </source>
</evidence>
<dbReference type="SUPFAM" id="SSF55874">
    <property type="entry name" value="ATPase domain of HSP90 chaperone/DNA topoisomerase II/histidine kinase"/>
    <property type="match status" value="1"/>
</dbReference>
<dbReference type="CDD" id="cd00082">
    <property type="entry name" value="HisKA"/>
    <property type="match status" value="1"/>
</dbReference>
<keyword evidence="7" id="KW-0812">Transmembrane</keyword>
<dbReference type="EC" id="2.7.13.3" evidence="3"/>
<dbReference type="PROSITE" id="PS50885">
    <property type="entry name" value="HAMP"/>
    <property type="match status" value="1"/>
</dbReference>
<comment type="subcellular location">
    <subcellularLocation>
        <location evidence="2">Membrane</location>
    </subcellularLocation>
</comment>
<gene>
    <name evidence="10" type="ORF">GW587_02650</name>
</gene>
<dbReference type="InterPro" id="IPR005467">
    <property type="entry name" value="His_kinase_dom"/>
</dbReference>
<dbReference type="Proteomes" id="UP000666369">
    <property type="component" value="Unassembled WGS sequence"/>
</dbReference>
<dbReference type="Gene3D" id="6.10.340.10">
    <property type="match status" value="1"/>
</dbReference>
<dbReference type="InterPro" id="IPR036890">
    <property type="entry name" value="HATPase_C_sf"/>
</dbReference>
<dbReference type="PANTHER" id="PTHR43065">
    <property type="entry name" value="SENSOR HISTIDINE KINASE"/>
    <property type="match status" value="1"/>
</dbReference>
<accession>A0ABX0FF45</accession>
<evidence type="ECO:0000256" key="3">
    <source>
        <dbReference type="ARBA" id="ARBA00012438"/>
    </source>
</evidence>
<protein>
    <recommendedName>
        <fullName evidence="3">histidine kinase</fullName>
        <ecNumber evidence="3">2.7.13.3</ecNumber>
    </recommendedName>
</protein>
<keyword evidence="6 10" id="KW-0418">Kinase</keyword>
<evidence type="ECO:0000259" key="8">
    <source>
        <dbReference type="PROSITE" id="PS50109"/>
    </source>
</evidence>
<evidence type="ECO:0000313" key="11">
    <source>
        <dbReference type="Proteomes" id="UP000666369"/>
    </source>
</evidence>
<dbReference type="Gene3D" id="1.10.287.130">
    <property type="match status" value="1"/>
</dbReference>
<dbReference type="GO" id="GO:0016301">
    <property type="term" value="F:kinase activity"/>
    <property type="evidence" value="ECO:0007669"/>
    <property type="project" value="UniProtKB-KW"/>
</dbReference>
<evidence type="ECO:0000256" key="5">
    <source>
        <dbReference type="ARBA" id="ARBA00022679"/>
    </source>
</evidence>
<organism evidence="10 11">
    <name type="scientific">Duganella aceris</name>
    <dbReference type="NCBI Taxonomy" id="2703883"/>
    <lineage>
        <taxon>Bacteria</taxon>
        <taxon>Pseudomonadati</taxon>
        <taxon>Pseudomonadota</taxon>
        <taxon>Betaproteobacteria</taxon>
        <taxon>Burkholderiales</taxon>
        <taxon>Oxalobacteraceae</taxon>
        <taxon>Telluria group</taxon>
        <taxon>Duganella</taxon>
    </lineage>
</organism>
<sequence>MLEHLSIQQRFRLLLAVSLACFALCGLIVQRTLSEIRVNGPIYERIMQGQDLVADILPPPAYLVEAYLIVLQLDAAGGERFAPLLQRLHAAQQAYQQRYRYWLNAGLQGELEDKFLKQSHALAQSFYRTAFDELAPALQRGDNVVAARALARLGATYEEQRRVIDQVVALARQRNLADEAAARERIEHMALSLVLMFAIIVGVFLLIFNTVRRSIADPILDALKITQRVAAGDWHQQIRPGARGEAGRLLEAIHAIVRNTRSEIVKSEKLAALGALVAGVSHELNTPVGNGLMAVSTLSEDLRSFRDRLQAGVKRSALEEFLQSVETGADLAMRNLQRAADLMSSFKQVAADRASSQRRRFLLHQVVHETQMTLRPMLKRANCEVVQEIPPALQLDSFPGPLGQVIANLIENAAKHGLDQHGGVIVLTARAAGADAVTISVKDRGRGIAPAMQGHVFEPFFTTRLGQGGSGLGLHIAHNIVYQILGGSIELRSAEGRGSCFDVTIPLTAPGDGAAVAAA</sequence>
<keyword evidence="7" id="KW-0472">Membrane</keyword>
<keyword evidence="7" id="KW-1133">Transmembrane helix</keyword>
<evidence type="ECO:0000256" key="1">
    <source>
        <dbReference type="ARBA" id="ARBA00000085"/>
    </source>
</evidence>
<dbReference type="PANTHER" id="PTHR43065:SF42">
    <property type="entry name" value="TWO-COMPONENT SENSOR PPRA"/>
    <property type="match status" value="1"/>
</dbReference>
<evidence type="ECO:0000313" key="10">
    <source>
        <dbReference type="EMBL" id="NGZ83162.1"/>
    </source>
</evidence>
<evidence type="ECO:0000256" key="6">
    <source>
        <dbReference type="ARBA" id="ARBA00022777"/>
    </source>
</evidence>
<evidence type="ECO:0000259" key="9">
    <source>
        <dbReference type="PROSITE" id="PS50885"/>
    </source>
</evidence>
<dbReference type="PRINTS" id="PR00344">
    <property type="entry name" value="BCTRLSENSOR"/>
</dbReference>
<dbReference type="SUPFAM" id="SSF158472">
    <property type="entry name" value="HAMP domain-like"/>
    <property type="match status" value="1"/>
</dbReference>
<proteinExistence type="predicted"/>
<dbReference type="InterPro" id="IPR003594">
    <property type="entry name" value="HATPase_dom"/>
</dbReference>
<comment type="catalytic activity">
    <reaction evidence="1">
        <text>ATP + protein L-histidine = ADP + protein N-phospho-L-histidine.</text>
        <dbReference type="EC" id="2.7.13.3"/>
    </reaction>
</comment>
<feature type="transmembrane region" description="Helical" evidence="7">
    <location>
        <begin position="189"/>
        <end position="208"/>
    </location>
</feature>
<dbReference type="InterPro" id="IPR004358">
    <property type="entry name" value="Sig_transdc_His_kin-like_C"/>
</dbReference>
<reference evidence="11" key="2">
    <citation type="submission" date="2023-07" db="EMBL/GenBank/DDBJ databases">
        <title>Duganella aceri sp. nov., isolated from tree sap.</title>
        <authorList>
            <person name="Kim I.S."/>
        </authorList>
    </citation>
    <scope>NUCLEOTIDE SEQUENCE [LARGE SCALE GENOMIC DNA]</scope>
    <source>
        <strain evidence="11">SAP-35</strain>
    </source>
</reference>
<dbReference type="RefSeq" id="WP_166098187.1">
    <property type="nucleotide sequence ID" value="NZ_JAADJT010000001.1"/>
</dbReference>
<dbReference type="Gene3D" id="3.30.565.10">
    <property type="entry name" value="Histidine kinase-like ATPase, C-terminal domain"/>
    <property type="match status" value="1"/>
</dbReference>
<evidence type="ECO:0000256" key="2">
    <source>
        <dbReference type="ARBA" id="ARBA00004370"/>
    </source>
</evidence>
<dbReference type="InterPro" id="IPR003661">
    <property type="entry name" value="HisK_dim/P_dom"/>
</dbReference>
<feature type="domain" description="HAMP" evidence="9">
    <location>
        <begin position="213"/>
        <end position="265"/>
    </location>
</feature>
<keyword evidence="5" id="KW-0808">Transferase</keyword>
<keyword evidence="4" id="KW-0597">Phosphoprotein</keyword>
<keyword evidence="11" id="KW-1185">Reference proteome</keyword>
<dbReference type="PROSITE" id="PS50109">
    <property type="entry name" value="HIS_KIN"/>
    <property type="match status" value="1"/>
</dbReference>